<dbReference type="EMBL" id="BGPR01009918">
    <property type="protein sequence ID" value="GBN43107.1"/>
    <property type="molecule type" value="Genomic_DNA"/>
</dbReference>
<proteinExistence type="predicted"/>
<protein>
    <submittedName>
        <fullName evidence="1">Uncharacterized protein</fullName>
    </submittedName>
</protein>
<sequence>MVKKEVRKMLMKVLIFIIKQLCIPLIDARLKISELKEVVTNSHVSQMKTNIADFQQPRLGIKEKKTLMLLRQRGMYLAKLMEDRRQNFCEDLGTKIDRGKSWKQSRRILIWERRKLL</sequence>
<keyword evidence="2" id="KW-1185">Reference proteome</keyword>
<comment type="caution">
    <text evidence="1">The sequence shown here is derived from an EMBL/GenBank/DDBJ whole genome shotgun (WGS) entry which is preliminary data.</text>
</comment>
<organism evidence="1 2">
    <name type="scientific">Araneus ventricosus</name>
    <name type="common">Orbweaver spider</name>
    <name type="synonym">Epeira ventricosa</name>
    <dbReference type="NCBI Taxonomy" id="182803"/>
    <lineage>
        <taxon>Eukaryota</taxon>
        <taxon>Metazoa</taxon>
        <taxon>Ecdysozoa</taxon>
        <taxon>Arthropoda</taxon>
        <taxon>Chelicerata</taxon>
        <taxon>Arachnida</taxon>
        <taxon>Araneae</taxon>
        <taxon>Araneomorphae</taxon>
        <taxon>Entelegynae</taxon>
        <taxon>Araneoidea</taxon>
        <taxon>Araneidae</taxon>
        <taxon>Araneus</taxon>
    </lineage>
</organism>
<accession>A0A4Y2NYK1</accession>
<dbReference type="AlphaFoldDB" id="A0A4Y2NYK1"/>
<evidence type="ECO:0000313" key="1">
    <source>
        <dbReference type="EMBL" id="GBN43107.1"/>
    </source>
</evidence>
<dbReference type="Proteomes" id="UP000499080">
    <property type="component" value="Unassembled WGS sequence"/>
</dbReference>
<reference evidence="1 2" key="1">
    <citation type="journal article" date="2019" name="Sci. Rep.">
        <title>Orb-weaving spider Araneus ventricosus genome elucidates the spidroin gene catalogue.</title>
        <authorList>
            <person name="Kono N."/>
            <person name="Nakamura H."/>
            <person name="Ohtoshi R."/>
            <person name="Moran D.A.P."/>
            <person name="Shinohara A."/>
            <person name="Yoshida Y."/>
            <person name="Fujiwara M."/>
            <person name="Mori M."/>
            <person name="Tomita M."/>
            <person name="Arakawa K."/>
        </authorList>
    </citation>
    <scope>NUCLEOTIDE SEQUENCE [LARGE SCALE GENOMIC DNA]</scope>
</reference>
<gene>
    <name evidence="1" type="ORF">AVEN_100027_1</name>
</gene>
<name>A0A4Y2NYK1_ARAVE</name>
<evidence type="ECO:0000313" key="2">
    <source>
        <dbReference type="Proteomes" id="UP000499080"/>
    </source>
</evidence>